<proteinExistence type="predicted"/>
<dbReference type="Proteomes" id="UP000605676">
    <property type="component" value="Unassembled WGS sequence"/>
</dbReference>
<sequence>MIIEYYKNQLLSSEMEYFANCISELELKFYASDILARIGIVEQADFEMAINKAAALCRLTNVPVSKHFKVIYKENNKLIIKDWKLSQLACRIILISESNK</sequence>
<protein>
    <submittedName>
        <fullName evidence="1">Uncharacterized protein</fullName>
    </submittedName>
</protein>
<accession>A0ABS1HNB1</accession>
<organism evidence="1 2">
    <name type="scientific">Carboxylicivirga marina</name>
    <dbReference type="NCBI Taxonomy" id="2800988"/>
    <lineage>
        <taxon>Bacteria</taxon>
        <taxon>Pseudomonadati</taxon>
        <taxon>Bacteroidota</taxon>
        <taxon>Bacteroidia</taxon>
        <taxon>Marinilabiliales</taxon>
        <taxon>Marinilabiliaceae</taxon>
        <taxon>Carboxylicivirga</taxon>
    </lineage>
</organism>
<reference evidence="1 2" key="1">
    <citation type="submission" date="2021-01" db="EMBL/GenBank/DDBJ databases">
        <title>Carboxyliciviraga sp.nov., isolated from coastal sediments.</title>
        <authorList>
            <person name="Lu D."/>
            <person name="Zhang T."/>
        </authorList>
    </citation>
    <scope>NUCLEOTIDE SEQUENCE [LARGE SCALE GENOMIC DNA]</scope>
    <source>
        <strain evidence="1 2">N1Y132</strain>
    </source>
</reference>
<gene>
    <name evidence="1" type="ORF">JIV24_17595</name>
</gene>
<dbReference type="RefSeq" id="WP_200466388.1">
    <property type="nucleotide sequence ID" value="NZ_JAENRR010000056.1"/>
</dbReference>
<evidence type="ECO:0000313" key="1">
    <source>
        <dbReference type="EMBL" id="MBK3519167.1"/>
    </source>
</evidence>
<keyword evidence="2" id="KW-1185">Reference proteome</keyword>
<comment type="caution">
    <text evidence="1">The sequence shown here is derived from an EMBL/GenBank/DDBJ whole genome shotgun (WGS) entry which is preliminary data.</text>
</comment>
<dbReference type="EMBL" id="JAENRR010000056">
    <property type="protein sequence ID" value="MBK3519167.1"/>
    <property type="molecule type" value="Genomic_DNA"/>
</dbReference>
<evidence type="ECO:0000313" key="2">
    <source>
        <dbReference type="Proteomes" id="UP000605676"/>
    </source>
</evidence>
<name>A0ABS1HNB1_9BACT</name>